<accession>A0A7T9I175</accession>
<reference evidence="7" key="1">
    <citation type="submission" date="2020-11" db="EMBL/GenBank/DDBJ databases">
        <title>Connecting structure to function with the recovery of over 1000 high-quality activated sludge metagenome-assembled genomes encoding full-length rRNA genes using long-read sequencing.</title>
        <authorList>
            <person name="Singleton C.M."/>
            <person name="Petriglieri F."/>
            <person name="Kristensen J.M."/>
            <person name="Kirkegaard R.H."/>
            <person name="Michaelsen T.Y."/>
            <person name="Andersen M.H."/>
            <person name="Karst S.M."/>
            <person name="Dueholm M.S."/>
            <person name="Nielsen P.H."/>
            <person name="Albertsen M."/>
        </authorList>
    </citation>
    <scope>NUCLEOTIDE SEQUENCE</scope>
    <source>
        <strain evidence="7">Fred_18-Q3-R57-64_BAT3C.431</strain>
    </source>
</reference>
<evidence type="ECO:0000256" key="5">
    <source>
        <dbReference type="SAM" id="Phobius"/>
    </source>
</evidence>
<proteinExistence type="predicted"/>
<protein>
    <submittedName>
        <fullName evidence="7">Sodium:calcium antiporter</fullName>
    </submittedName>
</protein>
<dbReference type="PANTHER" id="PTHR10846:SF8">
    <property type="entry name" value="INNER MEMBRANE PROTEIN YRBG"/>
    <property type="match status" value="1"/>
</dbReference>
<evidence type="ECO:0000259" key="6">
    <source>
        <dbReference type="Pfam" id="PF01699"/>
    </source>
</evidence>
<dbReference type="InterPro" id="IPR044880">
    <property type="entry name" value="NCX_ion-bd_dom_sf"/>
</dbReference>
<feature type="transmembrane region" description="Helical" evidence="5">
    <location>
        <begin position="192"/>
        <end position="215"/>
    </location>
</feature>
<evidence type="ECO:0000256" key="1">
    <source>
        <dbReference type="ARBA" id="ARBA00004141"/>
    </source>
</evidence>
<dbReference type="Gene3D" id="1.20.1420.30">
    <property type="entry name" value="NCX, central ion-binding region"/>
    <property type="match status" value="1"/>
</dbReference>
<dbReference type="Pfam" id="PF01699">
    <property type="entry name" value="Na_Ca_ex"/>
    <property type="match status" value="2"/>
</dbReference>
<feature type="transmembrane region" description="Helical" evidence="5">
    <location>
        <begin position="168"/>
        <end position="186"/>
    </location>
</feature>
<feature type="transmembrane region" description="Helical" evidence="5">
    <location>
        <begin position="38"/>
        <end position="59"/>
    </location>
</feature>
<dbReference type="PANTHER" id="PTHR10846">
    <property type="entry name" value="SODIUM/POTASSIUM/CALCIUM EXCHANGER"/>
    <property type="match status" value="1"/>
</dbReference>
<dbReference type="GO" id="GO:0005262">
    <property type="term" value="F:calcium channel activity"/>
    <property type="evidence" value="ECO:0007669"/>
    <property type="project" value="TreeGrafter"/>
</dbReference>
<dbReference type="InterPro" id="IPR004837">
    <property type="entry name" value="NaCa_Exmemb"/>
</dbReference>
<dbReference type="GO" id="GO:0008273">
    <property type="term" value="F:calcium, potassium:sodium antiporter activity"/>
    <property type="evidence" value="ECO:0007669"/>
    <property type="project" value="TreeGrafter"/>
</dbReference>
<feature type="transmembrane region" description="Helical" evidence="5">
    <location>
        <begin position="71"/>
        <end position="94"/>
    </location>
</feature>
<evidence type="ECO:0000256" key="4">
    <source>
        <dbReference type="ARBA" id="ARBA00023136"/>
    </source>
</evidence>
<dbReference type="EMBL" id="CP064981">
    <property type="protein sequence ID" value="QQR92120.1"/>
    <property type="molecule type" value="Genomic_DNA"/>
</dbReference>
<feature type="transmembrane region" description="Helical" evidence="5">
    <location>
        <begin position="261"/>
        <end position="282"/>
    </location>
</feature>
<dbReference type="GO" id="GO:0006874">
    <property type="term" value="P:intracellular calcium ion homeostasis"/>
    <property type="evidence" value="ECO:0007669"/>
    <property type="project" value="TreeGrafter"/>
</dbReference>
<sequence>MEGLFVQAVVFLAASLILVKSASYAVKRILHLAQLLSLTPFFTSFVVAGFVSIMPEFFVGVNAALEHVPEVGIGTLIGNNIVDLTLVMGVIAILGRVIPTRSQTRVSTLPFLVAVGLPLGLMLDGNLSFLDGLLLVLGCLLYFGWFAQQQGVRDRHSPWSLNLIIPELLKFAVAAVVIFFSAKFVVESSIGIAGILHFPEIFAGLFLISIGAALPELTFSVEAILSRHKNIALGDVLGNVAVDSTFSIGVMAMIYPFDISLGVIGISALFMVFAAMLLTTFLDSEGKLTRRDGIALIGLFVVFVVVQLTIHAAQEIIANGAMPH</sequence>
<evidence type="ECO:0000313" key="7">
    <source>
        <dbReference type="EMBL" id="QQR92120.1"/>
    </source>
</evidence>
<keyword evidence="4 5" id="KW-0472">Membrane</keyword>
<evidence type="ECO:0000256" key="2">
    <source>
        <dbReference type="ARBA" id="ARBA00022692"/>
    </source>
</evidence>
<keyword evidence="3 5" id="KW-1133">Transmembrane helix</keyword>
<feature type="transmembrane region" description="Helical" evidence="5">
    <location>
        <begin position="129"/>
        <end position="147"/>
    </location>
</feature>
<dbReference type="Proteomes" id="UP000596004">
    <property type="component" value="Chromosome"/>
</dbReference>
<keyword evidence="2 5" id="KW-0812">Transmembrane</keyword>
<dbReference type="InterPro" id="IPR004481">
    <property type="entry name" value="K/Na/Ca-exchanger"/>
</dbReference>
<feature type="transmembrane region" description="Helical" evidence="5">
    <location>
        <begin position="294"/>
        <end position="313"/>
    </location>
</feature>
<feature type="transmembrane region" description="Helical" evidence="5">
    <location>
        <begin position="236"/>
        <end position="255"/>
    </location>
</feature>
<feature type="transmembrane region" description="Helical" evidence="5">
    <location>
        <begin position="6"/>
        <end position="26"/>
    </location>
</feature>
<feature type="transmembrane region" description="Helical" evidence="5">
    <location>
        <begin position="106"/>
        <end position="123"/>
    </location>
</feature>
<feature type="domain" description="Sodium/calcium exchanger membrane region" evidence="6">
    <location>
        <begin position="170"/>
        <end position="308"/>
    </location>
</feature>
<organism evidence="7">
    <name type="scientific">Candidatus Iainarchaeum sp</name>
    <dbReference type="NCBI Taxonomy" id="3101447"/>
    <lineage>
        <taxon>Archaea</taxon>
        <taxon>Candidatus Iainarchaeota</taxon>
        <taxon>Candidatus Iainarchaeia</taxon>
        <taxon>Candidatus Iainarchaeales</taxon>
        <taxon>Candidatus Iainarchaeaceae</taxon>
        <taxon>Candidatus Iainarchaeum</taxon>
    </lineage>
</organism>
<feature type="domain" description="Sodium/calcium exchanger membrane region" evidence="6">
    <location>
        <begin position="8"/>
        <end position="142"/>
    </location>
</feature>
<evidence type="ECO:0000256" key="3">
    <source>
        <dbReference type="ARBA" id="ARBA00022989"/>
    </source>
</evidence>
<name>A0A7T9I175_9ARCH</name>
<dbReference type="GO" id="GO:0005886">
    <property type="term" value="C:plasma membrane"/>
    <property type="evidence" value="ECO:0007669"/>
    <property type="project" value="TreeGrafter"/>
</dbReference>
<gene>
    <name evidence="7" type="ORF">IPJ89_03060</name>
</gene>
<dbReference type="AlphaFoldDB" id="A0A7T9I175"/>
<comment type="subcellular location">
    <subcellularLocation>
        <location evidence="1">Membrane</location>
        <topology evidence="1">Multi-pass membrane protein</topology>
    </subcellularLocation>
</comment>